<evidence type="ECO:0000313" key="2">
    <source>
        <dbReference type="Proteomes" id="UP000323521"/>
    </source>
</evidence>
<dbReference type="Gene3D" id="3.20.20.210">
    <property type="match status" value="1"/>
</dbReference>
<name>A0A3G1KWU5_FORW1</name>
<proteinExistence type="predicted"/>
<dbReference type="RefSeq" id="WP_148136195.1">
    <property type="nucleotide sequence ID" value="NZ_CP017634.1"/>
</dbReference>
<dbReference type="InterPro" id="IPR038071">
    <property type="entry name" value="UROD/MetE-like_sf"/>
</dbReference>
<gene>
    <name evidence="1" type="ORF">DCMF_20745</name>
</gene>
<dbReference type="KEGG" id="fwa:DCMF_20745"/>
<accession>A0A3G1KWU5</accession>
<dbReference type="Proteomes" id="UP000323521">
    <property type="component" value="Chromosome"/>
</dbReference>
<sequence>MNFTPKGLATGMGSLPHQVPDEAVQFVFSYFPEVPYWPQLPNRGEAEGFLMQFMGPLLKTGLVVNRAGKYFLDTEDKDWTAKLTDFYELYLAALESDETALNFFSFPEESASGFYAYVRYLEQKGTGTAQYLKGQISGPLTVGLTLTDQNKKPVYYHPQGRDVLIKTLALQGLTQAKILKRFGLPVMIFVDDPSLSAAGQSSYITLKKEEIIPELNSIYQPIKEAGAVTGTHSCAAMDWSILLESGVDIVSFDAYTYFLSLTSYPDLIKSFMHRGGVFAWGIVPTVLEHLNDLSETNLWDRLQQDMDDLVKRGVDSKKLSEQSMITPSCGTGTLSMDLARQIHRLTRDLSKLWRGQ</sequence>
<protein>
    <recommendedName>
        <fullName evidence="3">Methionine synthase</fullName>
    </recommendedName>
</protein>
<dbReference type="SUPFAM" id="SSF51726">
    <property type="entry name" value="UROD/MetE-like"/>
    <property type="match status" value="1"/>
</dbReference>
<organism evidence="1 2">
    <name type="scientific">Formimonas warabiya</name>
    <dbReference type="NCBI Taxonomy" id="1761012"/>
    <lineage>
        <taxon>Bacteria</taxon>
        <taxon>Bacillati</taxon>
        <taxon>Bacillota</taxon>
        <taxon>Clostridia</taxon>
        <taxon>Eubacteriales</taxon>
        <taxon>Peptococcaceae</taxon>
        <taxon>Candidatus Formimonas</taxon>
    </lineage>
</organism>
<evidence type="ECO:0000313" key="1">
    <source>
        <dbReference type="EMBL" id="ATW26867.1"/>
    </source>
</evidence>
<dbReference type="AlphaFoldDB" id="A0A3G1KWU5"/>
<keyword evidence="2" id="KW-1185">Reference proteome</keyword>
<reference evidence="1 2" key="1">
    <citation type="submission" date="2016-10" db="EMBL/GenBank/DDBJ databases">
        <title>Complete Genome Sequence of Peptococcaceae strain DCMF.</title>
        <authorList>
            <person name="Edwards R.J."/>
            <person name="Holland S.I."/>
            <person name="Deshpande N.P."/>
            <person name="Wong Y.K."/>
            <person name="Ertan H."/>
            <person name="Manefield M."/>
            <person name="Russell T.L."/>
            <person name="Lee M.J."/>
        </authorList>
    </citation>
    <scope>NUCLEOTIDE SEQUENCE [LARGE SCALE GENOMIC DNA]</scope>
    <source>
        <strain evidence="1 2">DCMF</strain>
    </source>
</reference>
<evidence type="ECO:0008006" key="3">
    <source>
        <dbReference type="Google" id="ProtNLM"/>
    </source>
</evidence>
<dbReference type="OrthoDB" id="144815at2"/>
<dbReference type="EMBL" id="CP017634">
    <property type="protein sequence ID" value="ATW26867.1"/>
    <property type="molecule type" value="Genomic_DNA"/>
</dbReference>